<dbReference type="AlphaFoldDB" id="A0A920CHE5"/>
<keyword evidence="1" id="KW-1133">Transmembrane helix</keyword>
<keyword evidence="1" id="KW-0812">Transmembrane</keyword>
<dbReference type="Proteomes" id="UP000681162">
    <property type="component" value="Unassembled WGS sequence"/>
</dbReference>
<organism evidence="2 3">
    <name type="scientific">Paenibacillus antibioticophila</name>
    <dbReference type="NCBI Taxonomy" id="1274374"/>
    <lineage>
        <taxon>Bacteria</taxon>
        <taxon>Bacillati</taxon>
        <taxon>Bacillota</taxon>
        <taxon>Bacilli</taxon>
        <taxon>Bacillales</taxon>
        <taxon>Paenibacillaceae</taxon>
        <taxon>Paenibacillus</taxon>
    </lineage>
</organism>
<dbReference type="RefSeq" id="WP_212943078.1">
    <property type="nucleotide sequence ID" value="NZ_BORR01000025.1"/>
</dbReference>
<dbReference type="EMBL" id="BORR01000025">
    <property type="protein sequence ID" value="GIO39640.1"/>
    <property type="molecule type" value="Genomic_DNA"/>
</dbReference>
<proteinExistence type="predicted"/>
<keyword evidence="1" id="KW-0472">Membrane</keyword>
<comment type="caution">
    <text evidence="2">The sequence shown here is derived from an EMBL/GenBank/DDBJ whole genome shotgun (WGS) entry which is preliminary data.</text>
</comment>
<evidence type="ECO:0008006" key="4">
    <source>
        <dbReference type="Google" id="ProtNLM"/>
    </source>
</evidence>
<evidence type="ECO:0000256" key="1">
    <source>
        <dbReference type="SAM" id="Phobius"/>
    </source>
</evidence>
<name>A0A920CHE5_9BACL</name>
<sequence length="171" mass="19769">MIKNKRLIIYSLLTLFIVFVLIGIFVIKVNLVSPKGSTLSYQTIKNVIALLGKDEVTVKHINPFSEKDNVIEVFVQNKKGFSEPLEVKQALRILLYLHERIPPYPISSVVVFINEKWVLDGDYSVELTMEEFSKLYSEINTTSLSDEEIIQLLFDKWIVTNKYIRGERMSP</sequence>
<accession>A0A920CHE5</accession>
<protein>
    <recommendedName>
        <fullName evidence="4">DUF4825 domain-containing protein</fullName>
    </recommendedName>
</protein>
<reference evidence="2 3" key="1">
    <citation type="submission" date="2021-03" db="EMBL/GenBank/DDBJ databases">
        <title>Antimicrobial resistance genes in bacteria isolated from Japanese honey, and their potential for conferring macrolide and lincosamide resistance in the American foulbrood pathogen Paenibacillus larvae.</title>
        <authorList>
            <person name="Okamoto M."/>
            <person name="Kumagai M."/>
            <person name="Kanamori H."/>
            <person name="Takamatsu D."/>
        </authorList>
    </citation>
    <scope>NUCLEOTIDE SEQUENCE [LARGE SCALE GENOMIC DNA]</scope>
    <source>
        <strain evidence="2 3">J41TS12</strain>
    </source>
</reference>
<gene>
    <name evidence="2" type="ORF">J41TS12_45010</name>
</gene>
<keyword evidence="3" id="KW-1185">Reference proteome</keyword>
<feature type="transmembrane region" description="Helical" evidence="1">
    <location>
        <begin position="7"/>
        <end position="27"/>
    </location>
</feature>
<evidence type="ECO:0000313" key="2">
    <source>
        <dbReference type="EMBL" id="GIO39640.1"/>
    </source>
</evidence>
<evidence type="ECO:0000313" key="3">
    <source>
        <dbReference type="Proteomes" id="UP000681162"/>
    </source>
</evidence>